<dbReference type="InterPro" id="IPR055194">
    <property type="entry name" value="UBR1-like_WH"/>
</dbReference>
<dbReference type="Pfam" id="PF22960">
    <property type="entry name" value="WHD_UBR1"/>
    <property type="match status" value="1"/>
</dbReference>
<feature type="compositionally biased region" description="Low complexity" evidence="2">
    <location>
        <begin position="424"/>
        <end position="469"/>
    </location>
</feature>
<dbReference type="EMBL" id="JAUKUD010000002">
    <property type="protein sequence ID" value="KAK0751511.1"/>
    <property type="molecule type" value="Genomic_DNA"/>
</dbReference>
<dbReference type="InterPro" id="IPR036390">
    <property type="entry name" value="WH_DNA-bd_sf"/>
</dbReference>
<dbReference type="SUPFAM" id="SSF46785">
    <property type="entry name" value="Winged helix' DNA-binding domain"/>
    <property type="match status" value="1"/>
</dbReference>
<dbReference type="AlphaFoldDB" id="A0AA40F5M8"/>
<name>A0AA40F5M8_9PEZI</name>
<dbReference type="Proteomes" id="UP001172155">
    <property type="component" value="Unassembled WGS sequence"/>
</dbReference>
<feature type="compositionally biased region" description="Polar residues" evidence="2">
    <location>
        <begin position="600"/>
        <end position="612"/>
    </location>
</feature>
<keyword evidence="5" id="KW-1185">Reference proteome</keyword>
<feature type="coiled-coil region" evidence="1">
    <location>
        <begin position="152"/>
        <end position="186"/>
    </location>
</feature>
<feature type="domain" description="E3 ubiquitin-protein ligase UBR1-like winged-helix" evidence="3">
    <location>
        <begin position="249"/>
        <end position="322"/>
    </location>
</feature>
<feature type="compositionally biased region" description="Low complexity" evidence="2">
    <location>
        <begin position="108"/>
        <end position="120"/>
    </location>
</feature>
<keyword evidence="1" id="KW-0175">Coiled coil</keyword>
<feature type="compositionally biased region" description="Basic and acidic residues" evidence="2">
    <location>
        <begin position="642"/>
        <end position="667"/>
    </location>
</feature>
<feature type="compositionally biased region" description="Basic and acidic residues" evidence="2">
    <location>
        <begin position="704"/>
        <end position="715"/>
    </location>
</feature>
<feature type="compositionally biased region" description="Basic and acidic residues" evidence="2">
    <location>
        <begin position="504"/>
        <end position="517"/>
    </location>
</feature>
<gene>
    <name evidence="4" type="ORF">B0T18DRAFT_426140</name>
</gene>
<evidence type="ECO:0000256" key="1">
    <source>
        <dbReference type="SAM" id="Coils"/>
    </source>
</evidence>
<reference evidence="4" key="1">
    <citation type="submission" date="2023-06" db="EMBL/GenBank/DDBJ databases">
        <title>Genome-scale phylogeny and comparative genomics of the fungal order Sordariales.</title>
        <authorList>
            <consortium name="Lawrence Berkeley National Laboratory"/>
            <person name="Hensen N."/>
            <person name="Bonometti L."/>
            <person name="Westerberg I."/>
            <person name="Brannstrom I.O."/>
            <person name="Guillou S."/>
            <person name="Cros-Aarteil S."/>
            <person name="Calhoun S."/>
            <person name="Haridas S."/>
            <person name="Kuo A."/>
            <person name="Mondo S."/>
            <person name="Pangilinan J."/>
            <person name="Riley R."/>
            <person name="LaButti K."/>
            <person name="Andreopoulos B."/>
            <person name="Lipzen A."/>
            <person name="Chen C."/>
            <person name="Yanf M."/>
            <person name="Daum C."/>
            <person name="Ng V."/>
            <person name="Clum A."/>
            <person name="Steindorff A."/>
            <person name="Ohm R."/>
            <person name="Martin F."/>
            <person name="Silar P."/>
            <person name="Natvig D."/>
            <person name="Lalanne C."/>
            <person name="Gautier V."/>
            <person name="Ament-velasquez S.L."/>
            <person name="Kruys A."/>
            <person name="Hutchinson M.I."/>
            <person name="Powell A.J."/>
            <person name="Barry K."/>
            <person name="Miller A.N."/>
            <person name="Grigoriev I.V."/>
            <person name="Debuchy R."/>
            <person name="Gladieux P."/>
            <person name="Thoren M.H."/>
            <person name="Johannesson H."/>
        </authorList>
    </citation>
    <scope>NUCLEOTIDE SEQUENCE</scope>
    <source>
        <strain evidence="4">SMH3187-1</strain>
    </source>
</reference>
<dbReference type="Gene3D" id="1.10.10.2670">
    <property type="entry name" value="E3 ubiquitin-protein ligase"/>
    <property type="match status" value="1"/>
</dbReference>
<evidence type="ECO:0000313" key="4">
    <source>
        <dbReference type="EMBL" id="KAK0751511.1"/>
    </source>
</evidence>
<feature type="compositionally biased region" description="Low complexity" evidence="2">
    <location>
        <begin position="545"/>
        <end position="555"/>
    </location>
</feature>
<comment type="caution">
    <text evidence="4">The sequence shown here is derived from an EMBL/GenBank/DDBJ whole genome shotgun (WGS) entry which is preliminary data.</text>
</comment>
<evidence type="ECO:0000313" key="5">
    <source>
        <dbReference type="Proteomes" id="UP001172155"/>
    </source>
</evidence>
<feature type="region of interest" description="Disordered" evidence="2">
    <location>
        <begin position="187"/>
        <end position="227"/>
    </location>
</feature>
<protein>
    <recommendedName>
        <fullName evidence="3">E3 ubiquitin-protein ligase UBR1-like winged-helix domain-containing protein</fullName>
    </recommendedName>
</protein>
<feature type="compositionally biased region" description="Low complexity" evidence="2">
    <location>
        <begin position="669"/>
        <end position="685"/>
    </location>
</feature>
<feature type="compositionally biased region" description="Polar residues" evidence="2">
    <location>
        <begin position="213"/>
        <end position="223"/>
    </location>
</feature>
<feature type="region of interest" description="Disordered" evidence="2">
    <location>
        <begin position="102"/>
        <end position="150"/>
    </location>
</feature>
<proteinExistence type="predicted"/>
<sequence>MLNIPANGLNLESSTKMVGLPAQAFAISLSDSAIEDMIKRVQNGEGIQLSLGENPAFLLRDRDIKISPEPLEYDLFRSTEDNPTAVTKLPQPAMSIFSASRHMKMKPTKAAPPKTTQPKATKTDKPASRTPVPKANSATPRLGAVPDKDAGLVEEDDALANLKNTYARAEAEKRQLAERRGKASAALGNNLLAGNGKGGRGKPGKANLLRPQPITTSRSQPNSPGFGALASPSILSTVNSAQDRAKQQRTPIIHELAVQELSFDQLVAKLGDIDEEDLSSLLKKVADFDDDLQKWALKKLYWKELDVFQYDYETDEDRQKAIDNAIKVYDRTRIGSTDPLWQKLLPEAERNKGVCLSKLQAKVAAIANDAAARRQRTATPGISGADSEKDDSVNSGANKGKGSGEAMSRSSSQSQTEKKKASVSKKPVPVAAKAAPKTVPKTAPKASATKLATNAKAAPAKPGKAPLSKEFVTSSDDEDEAPLSKAKGAATQVSTSATKPAARTVEKPKLPERKEPLAQKAKPAPASAARPITTKRRDEERDTTRAQAPARPTKAPAKRQREEDEENDSSTSSTAPLSKRLKPAAKTQPASAASPAVKQRASSEATQANRANGSALAKSKNTSPVKSSPLAVSPPTNASEIETDKHTTARDTDRGRVRDRENERDTIVSRAGSNRTTSSASSGTTSGSGGDSGSGRAATNGKKRGAEDQAPEGKNKRQRLSEVVLNKAHAFKKFYTRYEALHRELSTLHDPPSERINNLLEMRERLQEMKKEIYREVPVEV</sequence>
<feature type="compositionally biased region" description="Low complexity" evidence="2">
    <location>
        <begin position="518"/>
        <end position="531"/>
    </location>
</feature>
<organism evidence="4 5">
    <name type="scientific">Schizothecium vesticola</name>
    <dbReference type="NCBI Taxonomy" id="314040"/>
    <lineage>
        <taxon>Eukaryota</taxon>
        <taxon>Fungi</taxon>
        <taxon>Dikarya</taxon>
        <taxon>Ascomycota</taxon>
        <taxon>Pezizomycotina</taxon>
        <taxon>Sordariomycetes</taxon>
        <taxon>Sordariomycetidae</taxon>
        <taxon>Sordariales</taxon>
        <taxon>Schizotheciaceae</taxon>
        <taxon>Schizothecium</taxon>
    </lineage>
</organism>
<accession>A0AA40F5M8</accession>
<evidence type="ECO:0000259" key="3">
    <source>
        <dbReference type="Pfam" id="PF22960"/>
    </source>
</evidence>
<evidence type="ECO:0000256" key="2">
    <source>
        <dbReference type="SAM" id="MobiDB-lite"/>
    </source>
</evidence>
<feature type="region of interest" description="Disordered" evidence="2">
    <location>
        <begin position="370"/>
        <end position="720"/>
    </location>
</feature>
<feature type="compositionally biased region" description="Basic and acidic residues" evidence="2">
    <location>
        <begin position="535"/>
        <end position="544"/>
    </location>
</feature>
<dbReference type="InterPro" id="IPR042065">
    <property type="entry name" value="E3_ELL-like"/>
</dbReference>